<keyword evidence="4 11" id="KW-0963">Cytoplasm</keyword>
<name>A0A854D3C4_ACTNA</name>
<evidence type="ECO:0000256" key="11">
    <source>
        <dbReference type="HAMAP-Rule" id="MF_01807"/>
    </source>
</evidence>
<proteinExistence type="inferred from homology"/>
<dbReference type="InterPro" id="IPR010998">
    <property type="entry name" value="Integrase_recombinase_N"/>
</dbReference>
<dbReference type="NCBIfam" id="NF001399">
    <property type="entry name" value="PRK00283.1"/>
    <property type="match status" value="1"/>
</dbReference>
<feature type="active site" evidence="11">
    <location>
        <position position="200"/>
    </location>
</feature>
<evidence type="ECO:0000256" key="6">
    <source>
        <dbReference type="ARBA" id="ARBA00022829"/>
    </source>
</evidence>
<feature type="domain" description="Core-binding (CB)" evidence="14">
    <location>
        <begin position="23"/>
        <end position="114"/>
    </location>
</feature>
<feature type="compositionally biased region" description="Low complexity" evidence="12">
    <location>
        <begin position="1"/>
        <end position="17"/>
    </location>
</feature>
<dbReference type="Gene3D" id="1.10.443.10">
    <property type="entry name" value="Intergrase catalytic core"/>
    <property type="match status" value="1"/>
</dbReference>
<comment type="subunit">
    <text evidence="11">Forms a cyclic heterotetrameric complex composed of two molecules of XerC and two molecules of XerD.</text>
</comment>
<dbReference type="CDD" id="cd00798">
    <property type="entry name" value="INT_XerDC_C"/>
    <property type="match status" value="1"/>
</dbReference>
<dbReference type="InterPro" id="IPR013762">
    <property type="entry name" value="Integrase-like_cat_sf"/>
</dbReference>
<dbReference type="InterPro" id="IPR004107">
    <property type="entry name" value="Integrase_SAM-like_N"/>
</dbReference>
<keyword evidence="9 11" id="KW-0233">DNA recombination</keyword>
<dbReference type="NCBIfam" id="TIGR02225">
    <property type="entry name" value="recomb_XerD"/>
    <property type="match status" value="1"/>
</dbReference>
<feature type="active site" evidence="11">
    <location>
        <position position="279"/>
    </location>
</feature>
<keyword evidence="10 11" id="KW-0131">Cell cycle</keyword>
<evidence type="ECO:0000313" key="15">
    <source>
        <dbReference type="EMBL" id="OMG33731.1"/>
    </source>
</evidence>
<dbReference type="InterPro" id="IPR002104">
    <property type="entry name" value="Integrase_catalytic"/>
</dbReference>
<evidence type="ECO:0000256" key="1">
    <source>
        <dbReference type="ARBA" id="ARBA00004496"/>
    </source>
</evidence>
<evidence type="ECO:0000256" key="3">
    <source>
        <dbReference type="ARBA" id="ARBA00015810"/>
    </source>
</evidence>
<keyword evidence="5 11" id="KW-0132">Cell division</keyword>
<feature type="domain" description="Tyr recombinase" evidence="13">
    <location>
        <begin position="135"/>
        <end position="327"/>
    </location>
</feature>
<evidence type="ECO:0000259" key="14">
    <source>
        <dbReference type="PROSITE" id="PS51900"/>
    </source>
</evidence>
<dbReference type="PANTHER" id="PTHR30349">
    <property type="entry name" value="PHAGE INTEGRASE-RELATED"/>
    <property type="match status" value="1"/>
</dbReference>
<gene>
    <name evidence="11" type="primary">xerD</name>
    <name evidence="15" type="ORF">BKH33_10790</name>
</gene>
<dbReference type="Proteomes" id="UP000187035">
    <property type="component" value="Unassembled WGS sequence"/>
</dbReference>
<dbReference type="PANTHER" id="PTHR30349:SF81">
    <property type="entry name" value="TYROSINE RECOMBINASE XERC"/>
    <property type="match status" value="1"/>
</dbReference>
<dbReference type="GO" id="GO:0007059">
    <property type="term" value="P:chromosome segregation"/>
    <property type="evidence" value="ECO:0007669"/>
    <property type="project" value="UniProtKB-UniRule"/>
</dbReference>
<dbReference type="InterPro" id="IPR011010">
    <property type="entry name" value="DNA_brk_join_enz"/>
</dbReference>
<evidence type="ECO:0000256" key="5">
    <source>
        <dbReference type="ARBA" id="ARBA00022618"/>
    </source>
</evidence>
<evidence type="ECO:0000256" key="2">
    <source>
        <dbReference type="ARBA" id="ARBA00010450"/>
    </source>
</evidence>
<accession>A0A854D3C4</accession>
<feature type="active site" evidence="11">
    <location>
        <position position="176"/>
    </location>
</feature>
<keyword evidence="7 11" id="KW-0229">DNA integration</keyword>
<dbReference type="GO" id="GO:0003677">
    <property type="term" value="F:DNA binding"/>
    <property type="evidence" value="ECO:0007669"/>
    <property type="project" value="UniProtKB-UniRule"/>
</dbReference>
<feature type="active site" evidence="11">
    <location>
        <position position="282"/>
    </location>
</feature>
<evidence type="ECO:0000259" key="13">
    <source>
        <dbReference type="PROSITE" id="PS51898"/>
    </source>
</evidence>
<evidence type="ECO:0000256" key="9">
    <source>
        <dbReference type="ARBA" id="ARBA00023172"/>
    </source>
</evidence>
<dbReference type="Gene3D" id="1.10.150.130">
    <property type="match status" value="1"/>
</dbReference>
<dbReference type="Pfam" id="PF02899">
    <property type="entry name" value="Phage_int_SAM_1"/>
    <property type="match status" value="1"/>
</dbReference>
<dbReference type="Pfam" id="PF00589">
    <property type="entry name" value="Phage_integrase"/>
    <property type="match status" value="1"/>
</dbReference>
<dbReference type="GO" id="GO:0009037">
    <property type="term" value="F:tyrosine-based site-specific recombinase activity"/>
    <property type="evidence" value="ECO:0007669"/>
    <property type="project" value="UniProtKB-UniRule"/>
</dbReference>
<sequence length="335" mass="36184">MAATSTAKTTAAAAGTTHDPRGDALDRALRGYLAHLRVERGLSPHTLSAYERDLGRYLRYLRTGGITVLQEVSRDDVAGFLEALRTGADGARPLASSSASRTVTAVRGWHKFLLAEGTTSQDPSATVRPPQPGRRLPKALSIEEVRRLLEAAGIDDSPVSLRDRALLEVLYATGARISEAVGLVVDDLDADSRVLRLFGKGRKERVVPMGTYAWEALDAYLVRGRPVLAERGRGVPQVFLNTLGRPLSRQSAWAVLQQAAERAGLAGAGVPDERRISPHTLRHSFATHLLAGGADVRVVQEMLGHASVTTTQIYTKVTVDHLREVYATSHPRALA</sequence>
<dbReference type="GO" id="GO:0051301">
    <property type="term" value="P:cell division"/>
    <property type="evidence" value="ECO:0007669"/>
    <property type="project" value="UniProtKB-KW"/>
</dbReference>
<comment type="subcellular location">
    <subcellularLocation>
        <location evidence="1 11">Cytoplasm</location>
    </subcellularLocation>
</comment>
<dbReference type="SUPFAM" id="SSF47823">
    <property type="entry name" value="lambda integrase-like, N-terminal domain"/>
    <property type="match status" value="1"/>
</dbReference>
<comment type="function">
    <text evidence="11">Site-specific tyrosine recombinase, which acts by catalyzing the cutting and rejoining of the recombining DNA molecules. The XerC-XerD complex is essential to convert dimers of the bacterial chromosome into monomers to permit their segregation at cell division. It also contributes to the segregational stability of plasmids.</text>
</comment>
<evidence type="ECO:0000256" key="12">
    <source>
        <dbReference type="SAM" id="MobiDB-lite"/>
    </source>
</evidence>
<dbReference type="InterPro" id="IPR011932">
    <property type="entry name" value="Recomb_XerD"/>
</dbReference>
<dbReference type="GO" id="GO:0005737">
    <property type="term" value="C:cytoplasm"/>
    <property type="evidence" value="ECO:0007669"/>
    <property type="project" value="UniProtKB-SubCell"/>
</dbReference>
<dbReference type="HAMAP" id="MF_01807">
    <property type="entry name" value="Recomb_XerD"/>
    <property type="match status" value="1"/>
</dbReference>
<evidence type="ECO:0000256" key="7">
    <source>
        <dbReference type="ARBA" id="ARBA00022908"/>
    </source>
</evidence>
<feature type="region of interest" description="Disordered" evidence="12">
    <location>
        <begin position="1"/>
        <end position="22"/>
    </location>
</feature>
<dbReference type="PROSITE" id="PS51898">
    <property type="entry name" value="TYR_RECOMBINASE"/>
    <property type="match status" value="1"/>
</dbReference>
<keyword evidence="8 11" id="KW-0238">DNA-binding</keyword>
<evidence type="ECO:0000256" key="8">
    <source>
        <dbReference type="ARBA" id="ARBA00023125"/>
    </source>
</evidence>
<dbReference type="InterPro" id="IPR050090">
    <property type="entry name" value="Tyrosine_recombinase_XerCD"/>
</dbReference>
<organism evidence="15 16">
    <name type="scientific">Actinomyces naeslundii</name>
    <dbReference type="NCBI Taxonomy" id="1655"/>
    <lineage>
        <taxon>Bacteria</taxon>
        <taxon>Bacillati</taxon>
        <taxon>Actinomycetota</taxon>
        <taxon>Actinomycetes</taxon>
        <taxon>Actinomycetales</taxon>
        <taxon>Actinomycetaceae</taxon>
        <taxon>Actinomyces</taxon>
    </lineage>
</organism>
<keyword evidence="6 11" id="KW-0159">Chromosome partition</keyword>
<feature type="active site" description="O-(3'-phospho-DNA)-tyrosine intermediate" evidence="11">
    <location>
        <position position="314"/>
    </location>
</feature>
<dbReference type="SUPFAM" id="SSF56349">
    <property type="entry name" value="DNA breaking-rejoining enzymes"/>
    <property type="match status" value="1"/>
</dbReference>
<dbReference type="AlphaFoldDB" id="A0A854D3C4"/>
<evidence type="ECO:0000256" key="4">
    <source>
        <dbReference type="ARBA" id="ARBA00022490"/>
    </source>
</evidence>
<evidence type="ECO:0000313" key="16">
    <source>
        <dbReference type="Proteomes" id="UP000187035"/>
    </source>
</evidence>
<dbReference type="InterPro" id="IPR023009">
    <property type="entry name" value="Tyrosine_recombinase_XerC/XerD"/>
</dbReference>
<dbReference type="InterPro" id="IPR044068">
    <property type="entry name" value="CB"/>
</dbReference>
<comment type="caution">
    <text evidence="15">The sequence shown here is derived from an EMBL/GenBank/DDBJ whole genome shotgun (WGS) entry which is preliminary data.</text>
</comment>
<reference evidence="15 16" key="1">
    <citation type="submission" date="2016-12" db="EMBL/GenBank/DDBJ databases">
        <title>Genomic comparison of strains in the 'Actinomyces naeslundii' group.</title>
        <authorList>
            <person name="Mughal S.R."/>
            <person name="Do T."/>
            <person name="Gilbert S.C."/>
            <person name="Witherden E.A."/>
            <person name="Didelot X."/>
            <person name="Beighton D."/>
        </authorList>
    </citation>
    <scope>NUCLEOTIDE SEQUENCE [LARGE SCALE GENOMIC DNA]</scope>
    <source>
        <strain evidence="15 16">NCTC 10301</strain>
    </source>
</reference>
<feature type="active site" evidence="11">
    <location>
        <position position="305"/>
    </location>
</feature>
<dbReference type="GO" id="GO:0006313">
    <property type="term" value="P:DNA transposition"/>
    <property type="evidence" value="ECO:0007669"/>
    <property type="project" value="UniProtKB-UniRule"/>
</dbReference>
<protein>
    <recommendedName>
        <fullName evidence="3 11">Tyrosine recombinase XerD</fullName>
    </recommendedName>
</protein>
<dbReference type="PROSITE" id="PS51900">
    <property type="entry name" value="CB"/>
    <property type="match status" value="1"/>
</dbReference>
<dbReference type="HAMAP" id="MF_01808">
    <property type="entry name" value="Recomb_XerC_XerD"/>
    <property type="match status" value="1"/>
</dbReference>
<evidence type="ECO:0000256" key="10">
    <source>
        <dbReference type="ARBA" id="ARBA00023306"/>
    </source>
</evidence>
<dbReference type="EMBL" id="MSRR01000024">
    <property type="protein sequence ID" value="OMG33731.1"/>
    <property type="molecule type" value="Genomic_DNA"/>
</dbReference>
<comment type="similarity">
    <text evidence="2 11">Belongs to the 'phage' integrase family. XerD subfamily.</text>
</comment>